<dbReference type="EMBL" id="CAUYUE010000004">
    <property type="protein sequence ID" value="CAK0768239.1"/>
    <property type="molecule type" value="Genomic_DNA"/>
</dbReference>
<feature type="region of interest" description="Disordered" evidence="1">
    <location>
        <begin position="1"/>
        <end position="55"/>
    </location>
</feature>
<accession>A0AAV1HZR8</accession>
<keyword evidence="4" id="KW-1185">Reference proteome</keyword>
<dbReference type="InterPro" id="IPR019835">
    <property type="entry name" value="SWIB_domain"/>
</dbReference>
<dbReference type="PANTHER" id="PTHR13844">
    <property type="entry name" value="SWI/SNF-RELATED MATRIX-ASSOCIATED ACTIN-DEPENDENT REGULATOR OF CHROMATIN SUBFAMILY D"/>
    <property type="match status" value="1"/>
</dbReference>
<evidence type="ECO:0000313" key="4">
    <source>
        <dbReference type="Proteomes" id="UP001314263"/>
    </source>
</evidence>
<feature type="domain" description="DM2" evidence="2">
    <location>
        <begin position="122"/>
        <end position="208"/>
    </location>
</feature>
<protein>
    <recommendedName>
        <fullName evidence="2">DM2 domain-containing protein</fullName>
    </recommendedName>
</protein>
<sequence length="218" mass="23977">MPSVTTKSPRRSATAKTPKQLDHDKDVPQPGPVAAAESDAQPDTQIEDTTTPDTCATAGCRSMDALVVAMTEAFRDAEQKIRLGKALMKKMQAAHKREVRIALATLKKSKNKKDGAPRQPSGITMPTTISAELADFCGITPGTKIPRTEVTKILLKYVKTNNLEDPTNHRKIIPDRALAQLLSTQDEAVRGDLDYFSMQHYLAPHFIKTNNNKEVTEI</sequence>
<evidence type="ECO:0000256" key="1">
    <source>
        <dbReference type="SAM" id="MobiDB-lite"/>
    </source>
</evidence>
<proteinExistence type="predicted"/>
<dbReference type="Proteomes" id="UP001314263">
    <property type="component" value="Unassembled WGS sequence"/>
</dbReference>
<gene>
    <name evidence="3" type="ORF">CVIRNUC_003543</name>
</gene>
<dbReference type="InterPro" id="IPR003121">
    <property type="entry name" value="SWIB_MDM2_domain"/>
</dbReference>
<dbReference type="SUPFAM" id="SSF47592">
    <property type="entry name" value="SWIB/MDM2 domain"/>
    <property type="match status" value="1"/>
</dbReference>
<dbReference type="PROSITE" id="PS51925">
    <property type="entry name" value="SWIB_MDM2"/>
    <property type="match status" value="1"/>
</dbReference>
<evidence type="ECO:0000313" key="3">
    <source>
        <dbReference type="EMBL" id="CAK0768239.1"/>
    </source>
</evidence>
<evidence type="ECO:0000259" key="2">
    <source>
        <dbReference type="PROSITE" id="PS51925"/>
    </source>
</evidence>
<dbReference type="SMART" id="SM00151">
    <property type="entry name" value="SWIB"/>
    <property type="match status" value="1"/>
</dbReference>
<name>A0AAV1HZR8_9CHLO</name>
<dbReference type="AlphaFoldDB" id="A0AAV1HZR8"/>
<comment type="caution">
    <text evidence="3">The sequence shown here is derived from an EMBL/GenBank/DDBJ whole genome shotgun (WGS) entry which is preliminary data.</text>
</comment>
<dbReference type="CDD" id="cd10567">
    <property type="entry name" value="SWIB-MDM2_like"/>
    <property type="match status" value="1"/>
</dbReference>
<dbReference type="Pfam" id="PF02201">
    <property type="entry name" value="SWIB"/>
    <property type="match status" value="1"/>
</dbReference>
<feature type="compositionally biased region" description="Polar residues" evidence="1">
    <location>
        <begin position="41"/>
        <end position="54"/>
    </location>
</feature>
<organism evidence="3 4">
    <name type="scientific">Coccomyxa viridis</name>
    <dbReference type="NCBI Taxonomy" id="1274662"/>
    <lineage>
        <taxon>Eukaryota</taxon>
        <taxon>Viridiplantae</taxon>
        <taxon>Chlorophyta</taxon>
        <taxon>core chlorophytes</taxon>
        <taxon>Trebouxiophyceae</taxon>
        <taxon>Trebouxiophyceae incertae sedis</taxon>
        <taxon>Coccomyxaceae</taxon>
        <taxon>Coccomyxa</taxon>
    </lineage>
</organism>
<dbReference type="InterPro" id="IPR036885">
    <property type="entry name" value="SWIB_MDM2_dom_sf"/>
</dbReference>
<reference evidence="3 4" key="1">
    <citation type="submission" date="2023-10" db="EMBL/GenBank/DDBJ databases">
        <authorList>
            <person name="Maclean D."/>
            <person name="Macfadyen A."/>
        </authorList>
    </citation>
    <scope>NUCLEOTIDE SEQUENCE [LARGE SCALE GENOMIC DNA]</scope>
</reference>
<dbReference type="Gene3D" id="1.10.245.10">
    <property type="entry name" value="SWIB/MDM2 domain"/>
    <property type="match status" value="1"/>
</dbReference>